<comment type="caution">
    <text evidence="2">The sequence shown here is derived from an EMBL/GenBank/DDBJ whole genome shotgun (WGS) entry which is preliminary data.</text>
</comment>
<keyword evidence="3" id="KW-1185">Reference proteome</keyword>
<dbReference type="EMBL" id="CAMKVN010009987">
    <property type="protein sequence ID" value="CAI2193736.1"/>
    <property type="molecule type" value="Genomic_DNA"/>
</dbReference>
<gene>
    <name evidence="2" type="ORF">FWILDA_LOCUS16225</name>
</gene>
<name>A0A9W4T444_9GLOM</name>
<sequence length="87" mass="9901">AIRDKEIEELKQTIKSKNAIIDSDNQKITNLTKTVKELTEKGISESKGLELNEEEREFIEITQGFALDDLGIESLLSKVNKFGKKDY</sequence>
<proteinExistence type="predicted"/>
<dbReference type="Proteomes" id="UP001153678">
    <property type="component" value="Unassembled WGS sequence"/>
</dbReference>
<feature type="coiled-coil region" evidence="1">
    <location>
        <begin position="7"/>
        <end position="41"/>
    </location>
</feature>
<evidence type="ECO:0000256" key="1">
    <source>
        <dbReference type="SAM" id="Coils"/>
    </source>
</evidence>
<organism evidence="2 3">
    <name type="scientific">Funneliformis geosporum</name>
    <dbReference type="NCBI Taxonomy" id="1117311"/>
    <lineage>
        <taxon>Eukaryota</taxon>
        <taxon>Fungi</taxon>
        <taxon>Fungi incertae sedis</taxon>
        <taxon>Mucoromycota</taxon>
        <taxon>Glomeromycotina</taxon>
        <taxon>Glomeromycetes</taxon>
        <taxon>Glomerales</taxon>
        <taxon>Glomeraceae</taxon>
        <taxon>Funneliformis</taxon>
    </lineage>
</organism>
<evidence type="ECO:0000313" key="2">
    <source>
        <dbReference type="EMBL" id="CAI2193736.1"/>
    </source>
</evidence>
<protein>
    <submittedName>
        <fullName evidence="2">2733_t:CDS:1</fullName>
    </submittedName>
</protein>
<feature type="non-terminal residue" evidence="2">
    <location>
        <position position="1"/>
    </location>
</feature>
<keyword evidence="1" id="KW-0175">Coiled coil</keyword>
<dbReference type="AlphaFoldDB" id="A0A9W4T444"/>
<reference evidence="2" key="1">
    <citation type="submission" date="2022-08" db="EMBL/GenBank/DDBJ databases">
        <authorList>
            <person name="Kallberg Y."/>
            <person name="Tangrot J."/>
            <person name="Rosling A."/>
        </authorList>
    </citation>
    <scope>NUCLEOTIDE SEQUENCE</scope>
    <source>
        <strain evidence="2">Wild A</strain>
    </source>
</reference>
<accession>A0A9W4T444</accession>
<evidence type="ECO:0000313" key="3">
    <source>
        <dbReference type="Proteomes" id="UP001153678"/>
    </source>
</evidence>